<comment type="catalytic activity">
    <reaction evidence="10">
        <text>(6S)-5-methyl-5,6,7,8-tetrahydrofolate + L-homocysteine = (6S)-5,6,7,8-tetrahydrofolate + L-methionine</text>
        <dbReference type="Rhea" id="RHEA:11172"/>
        <dbReference type="ChEBI" id="CHEBI:18608"/>
        <dbReference type="ChEBI" id="CHEBI:57453"/>
        <dbReference type="ChEBI" id="CHEBI:57844"/>
        <dbReference type="ChEBI" id="CHEBI:58199"/>
        <dbReference type="EC" id="2.1.1.13"/>
    </reaction>
</comment>
<feature type="domain" description="B12-binding N-terminal" evidence="16">
    <location>
        <begin position="317"/>
        <end position="411"/>
    </location>
</feature>
<dbReference type="FunFam" id="1.10.1240.10:FF:000001">
    <property type="entry name" value="Methionine synthase"/>
    <property type="match status" value="1"/>
</dbReference>
<evidence type="ECO:0000256" key="5">
    <source>
        <dbReference type="ARBA" id="ARBA00022691"/>
    </source>
</evidence>
<evidence type="ECO:0000256" key="6">
    <source>
        <dbReference type="ARBA" id="ARBA00022723"/>
    </source>
</evidence>
<evidence type="ECO:0000256" key="9">
    <source>
        <dbReference type="NCBIfam" id="TIGR02082"/>
    </source>
</evidence>
<dbReference type="RefSeq" id="WP_020890427.1">
    <property type="nucleotide sequence ID" value="NZ_BJYV01000014.1"/>
</dbReference>
<dbReference type="Pfam" id="PF00809">
    <property type="entry name" value="Pterin_bind"/>
    <property type="match status" value="1"/>
</dbReference>
<feature type="binding site" evidence="12">
    <location>
        <begin position="860"/>
        <end position="861"/>
    </location>
    <ligand>
        <name>S-adenosyl-L-methionine</name>
        <dbReference type="ChEBI" id="CHEBI:59789"/>
    </ligand>
</feature>
<dbReference type="SUPFAM" id="SSF51717">
    <property type="entry name" value="Dihydropteroate synthetase-like"/>
    <property type="match status" value="1"/>
</dbReference>
<dbReference type="GO" id="GO:0005829">
    <property type="term" value="C:cytosol"/>
    <property type="evidence" value="ECO:0007669"/>
    <property type="project" value="TreeGrafter"/>
</dbReference>
<keyword evidence="10" id="KW-0862">Zinc</keyword>
<evidence type="ECO:0000259" key="16">
    <source>
        <dbReference type="PROSITE" id="PS51337"/>
    </source>
</evidence>
<keyword evidence="6 10" id="KW-0479">Metal-binding</keyword>
<feature type="binding site" evidence="12">
    <location>
        <position position="620"/>
    </location>
    <ligand>
        <name>S-adenosyl-L-methionine</name>
        <dbReference type="ChEBI" id="CHEBI:59789"/>
    </ligand>
</feature>
<evidence type="ECO:0000259" key="13">
    <source>
        <dbReference type="PROSITE" id="PS50972"/>
    </source>
</evidence>
<dbReference type="GO" id="GO:0031419">
    <property type="term" value="F:cobalamin binding"/>
    <property type="evidence" value="ECO:0007669"/>
    <property type="project" value="UniProtKB-UniRule"/>
</dbReference>
<dbReference type="Pfam" id="PF02310">
    <property type="entry name" value="B12-binding"/>
    <property type="match status" value="1"/>
</dbReference>
<dbReference type="PROSITE" id="PS50972">
    <property type="entry name" value="PTERIN_BINDING"/>
    <property type="match status" value="1"/>
</dbReference>
<dbReference type="GO" id="GO:0046653">
    <property type="term" value="P:tetrahydrofolate metabolic process"/>
    <property type="evidence" value="ECO:0007669"/>
    <property type="project" value="TreeGrafter"/>
</dbReference>
<dbReference type="InterPro" id="IPR011005">
    <property type="entry name" value="Dihydropteroate_synth-like_sf"/>
</dbReference>
<dbReference type="FunFam" id="3.20.20.20:FF:000002">
    <property type="entry name" value="Methionine synthase"/>
    <property type="match status" value="1"/>
</dbReference>
<comment type="pathway">
    <text evidence="10">Amino-acid biosynthesis; L-methionine biosynthesis via de novo pathway; L-methionine from L-homocysteine (MetH route): step 1/1.</text>
</comment>
<dbReference type="CDD" id="cd02069">
    <property type="entry name" value="methionine_synthase_B12_BD"/>
    <property type="match status" value="1"/>
</dbReference>
<dbReference type="InterPro" id="IPR006158">
    <property type="entry name" value="Cobalamin-bd"/>
</dbReference>
<dbReference type="PROSITE" id="PS51332">
    <property type="entry name" value="B12_BINDING"/>
    <property type="match status" value="1"/>
</dbReference>
<dbReference type="SMART" id="SM01018">
    <property type="entry name" value="B12-binding_2"/>
    <property type="match status" value="1"/>
</dbReference>
<evidence type="ECO:0000256" key="8">
    <source>
        <dbReference type="ARBA" id="ARBA00023285"/>
    </source>
</evidence>
<keyword evidence="10" id="KW-0486">Methionine biosynthesis</keyword>
<gene>
    <name evidence="17" type="ORF">CQA01_28560</name>
</gene>
<dbReference type="SUPFAM" id="SSF47644">
    <property type="entry name" value="Methionine synthase domain"/>
    <property type="match status" value="1"/>
</dbReference>
<evidence type="ECO:0000256" key="7">
    <source>
        <dbReference type="ARBA" id="ARBA00022737"/>
    </source>
</evidence>
<dbReference type="PIRSF" id="PIRSF000381">
    <property type="entry name" value="MetH"/>
    <property type="match status" value="1"/>
</dbReference>
<dbReference type="PROSITE" id="PS50974">
    <property type="entry name" value="ADOMET_ACTIVATION"/>
    <property type="match status" value="1"/>
</dbReference>
<feature type="binding site" evidence="12">
    <location>
        <position position="805"/>
    </location>
    <ligand>
        <name>S-adenosyl-L-methionine</name>
        <dbReference type="ChEBI" id="CHEBI:59789"/>
    </ligand>
</feature>
<feature type="binding site" evidence="12">
    <location>
        <position position="533"/>
    </location>
    <ligand>
        <name>methylcob(III)alamin</name>
        <dbReference type="ChEBI" id="CHEBI:28115"/>
    </ligand>
</feature>
<organism evidence="17 18">
    <name type="scientific">Cyclobacterium qasimii</name>
    <dbReference type="NCBI Taxonomy" id="1350429"/>
    <lineage>
        <taxon>Bacteria</taxon>
        <taxon>Pseudomonadati</taxon>
        <taxon>Bacteroidota</taxon>
        <taxon>Cytophagia</taxon>
        <taxon>Cytophagales</taxon>
        <taxon>Cyclobacteriaceae</taxon>
        <taxon>Cyclobacterium</taxon>
    </lineage>
</organism>
<feature type="domain" description="AdoMet activation" evidence="14">
    <location>
        <begin position="570"/>
        <end position="898"/>
    </location>
</feature>
<proteinExistence type="inferred from homology"/>
<dbReference type="Gene3D" id="1.10.1240.10">
    <property type="entry name" value="Methionine synthase domain"/>
    <property type="match status" value="1"/>
</dbReference>
<dbReference type="Gene3D" id="3.10.196.10">
    <property type="entry name" value="Vitamin B12-dependent methionine synthase, activation domain"/>
    <property type="match status" value="1"/>
</dbReference>
<dbReference type="CDD" id="cd00740">
    <property type="entry name" value="MeTr"/>
    <property type="match status" value="1"/>
</dbReference>
<comment type="similarity">
    <text evidence="1">Belongs to the vitamin-B12 dependent methionine synthase family.</text>
</comment>
<dbReference type="Gene3D" id="3.20.20.20">
    <property type="entry name" value="Dihydropteroate synthase-like"/>
    <property type="match status" value="1"/>
</dbReference>
<evidence type="ECO:0000256" key="1">
    <source>
        <dbReference type="ARBA" id="ARBA00010398"/>
    </source>
</evidence>
<dbReference type="Pfam" id="PF02607">
    <property type="entry name" value="B12-binding_2"/>
    <property type="match status" value="1"/>
</dbReference>
<dbReference type="InterPro" id="IPR000489">
    <property type="entry name" value="Pterin-binding_dom"/>
</dbReference>
<name>A0A512CDP1_9BACT</name>
<dbReference type="GO" id="GO:0008705">
    <property type="term" value="F:methionine synthase activity"/>
    <property type="evidence" value="ECO:0007669"/>
    <property type="project" value="UniProtKB-UniRule"/>
</dbReference>
<evidence type="ECO:0000313" key="17">
    <source>
        <dbReference type="EMBL" id="GEO22322.1"/>
    </source>
</evidence>
<keyword evidence="10" id="KW-0028">Amino-acid biosynthesis</keyword>
<keyword evidence="5 10" id="KW-0949">S-adenosyl-L-methionine</keyword>
<reference evidence="17 18" key="1">
    <citation type="submission" date="2019-07" db="EMBL/GenBank/DDBJ databases">
        <title>Whole genome shotgun sequence of Cyclobacterium qasimii NBRC 106168.</title>
        <authorList>
            <person name="Hosoyama A."/>
            <person name="Uohara A."/>
            <person name="Ohji S."/>
            <person name="Ichikawa N."/>
        </authorList>
    </citation>
    <scope>NUCLEOTIDE SEQUENCE [LARGE SCALE GENOMIC DNA]</scope>
    <source>
        <strain evidence="17 18">NBRC 106168</strain>
    </source>
</reference>
<dbReference type="GO" id="GO:0050667">
    <property type="term" value="P:homocysteine metabolic process"/>
    <property type="evidence" value="ECO:0007669"/>
    <property type="project" value="TreeGrafter"/>
</dbReference>
<keyword evidence="4 10" id="KW-0808">Transferase</keyword>
<evidence type="ECO:0000256" key="12">
    <source>
        <dbReference type="PIRSR" id="PIRSR000381-2"/>
    </source>
</evidence>
<comment type="caution">
    <text evidence="17">The sequence shown here is derived from an EMBL/GenBank/DDBJ whole genome shotgun (WGS) entry which is preliminary data.</text>
</comment>
<dbReference type="InterPro" id="IPR011822">
    <property type="entry name" value="MetH"/>
</dbReference>
<dbReference type="EC" id="2.1.1.13" evidence="9 10"/>
<comment type="cofactor">
    <cofactor evidence="10">
        <name>Zn(2+)</name>
        <dbReference type="ChEBI" id="CHEBI:29105"/>
    </cofactor>
</comment>
<evidence type="ECO:0000256" key="4">
    <source>
        <dbReference type="ARBA" id="ARBA00022679"/>
    </source>
</evidence>
<evidence type="ECO:0000256" key="3">
    <source>
        <dbReference type="ARBA" id="ARBA00022628"/>
    </source>
</evidence>
<dbReference type="Pfam" id="PF02965">
    <property type="entry name" value="Met_synt_B12"/>
    <property type="match status" value="1"/>
</dbReference>
<feature type="domain" description="Pterin-binding" evidence="13">
    <location>
        <begin position="26"/>
        <end position="287"/>
    </location>
</feature>
<dbReference type="InterPro" id="IPR033706">
    <property type="entry name" value="Met_synthase_B12-bd"/>
</dbReference>
<feature type="binding site" evidence="12">
    <location>
        <position position="477"/>
    </location>
    <ligand>
        <name>methylcob(III)alamin</name>
        <dbReference type="ChEBI" id="CHEBI:28115"/>
    </ligand>
</feature>
<accession>A0A512CDP1</accession>
<keyword evidence="3 10" id="KW-0846">Cobalamin</keyword>
<dbReference type="NCBIfam" id="TIGR02082">
    <property type="entry name" value="metH"/>
    <property type="match status" value="1"/>
</dbReference>
<dbReference type="GO" id="GO:0032259">
    <property type="term" value="P:methylation"/>
    <property type="evidence" value="ECO:0007669"/>
    <property type="project" value="UniProtKB-KW"/>
</dbReference>
<dbReference type="UniPathway" id="UPA00051">
    <property type="reaction ID" value="UER00081"/>
</dbReference>
<comment type="cofactor">
    <cofactor evidence="10 11">
        <name>methylcob(III)alamin</name>
        <dbReference type="ChEBI" id="CHEBI:28115"/>
    </cofactor>
</comment>
<dbReference type="InterPro" id="IPR037010">
    <property type="entry name" value="VitB12-dep_Met_synth_activ_sf"/>
</dbReference>
<comment type="domain">
    <text evidence="10">Modular enzyme with four functionally distinct domains. The isolated Hcy-binding domain catalyzes methyl transfer from free methylcobalamin to homocysteine. The Hcy-binding domain in association with the pterin-binding domain catalyzes the methylation of cob(I)alamin by methyltetrahydrofolate and the methylation of homocysteine. The B12-binding domain binds the cofactor. The AdoMet activation domain binds S-adenosyl-L-methionine. Under aerobic conditions cob(I)alamin can be converted to inactive cob(II)alamin. Reductive methylation by S-adenosyl-L-methionine and flavodoxin regenerates methylcobalamin.</text>
</comment>
<comment type="function">
    <text evidence="10">Catalyzes the transfer of a methyl group from methyl-cobalamin to homocysteine, yielding enzyme-bound cob(I)alamin and methionine. Subsequently, remethylates the cofactor using methyltetrahydrofolate.</text>
</comment>
<keyword evidence="8 10" id="KW-0170">Cobalt</keyword>
<dbReference type="InterPro" id="IPR004223">
    <property type="entry name" value="VitB12-dep_Met_synth_activ_dom"/>
</dbReference>
<feature type="binding site" evidence="12">
    <location>
        <position position="361"/>
    </location>
    <ligand>
        <name>methylcob(III)alamin</name>
        <dbReference type="ChEBI" id="CHEBI:28115"/>
    </ligand>
</feature>
<keyword evidence="18" id="KW-1185">Reference proteome</keyword>
<evidence type="ECO:0000256" key="2">
    <source>
        <dbReference type="ARBA" id="ARBA00022603"/>
    </source>
</evidence>
<feature type="binding site" evidence="12">
    <location>
        <position position="481"/>
    </location>
    <ligand>
        <name>methylcob(III)alamin</name>
        <dbReference type="ChEBI" id="CHEBI:28115"/>
    </ligand>
</feature>
<keyword evidence="7" id="KW-0677">Repeat</keyword>
<dbReference type="SUPFAM" id="SSF52242">
    <property type="entry name" value="Cobalamin (vitamin B12)-binding domain"/>
    <property type="match status" value="1"/>
</dbReference>
<evidence type="ECO:0000313" key="18">
    <source>
        <dbReference type="Proteomes" id="UP000321301"/>
    </source>
</evidence>
<feature type="binding site" description="axial binding residue" evidence="11">
    <location>
        <position position="432"/>
    </location>
    <ligand>
        <name>methylcob(III)alamin</name>
        <dbReference type="ChEBI" id="CHEBI:28115"/>
    </ligand>
    <ligandPart>
        <name>Co</name>
        <dbReference type="ChEBI" id="CHEBI:27638"/>
    </ligandPart>
</feature>
<sequence length="904" mass="100943">MSNSTKVPNLQLSGLEPLVFNETLNFVNIGERTNVTGSKKFARLVLNDNYDEALEVALDQVRGGAQILDVCMDEAMLDGEAAMVRFLNLVASEPEISRIPVMVDSSKWKIILAGLKCIQGKGIVNSISLKNGEEEFLYQAKTIKKFGAAVVVMAFDEKGQADSYDRRIEICKKSYDLLTQKIKFKPQDIIFDPNVFPVATGMDEHKNNAVDYFRATKWIKENLPGAKVSGGVSNVSFSFRGNNPVREAMHAVFLYHAIQHGMDMGIVNPAMLEIYDDIPKELLERVEDVMWNKRDDATERLLDFADSVKSRGKKGKEDEAWRSFTVEKRMQHALVKGVLDYILEDTEEARLKLKDALKVIEGPLMDGMNVVGDLFGEGKMFLPQVVKSARVMKKAVAYLEPYMPLPGTNETTGEQEDNVKRILLATVKGDVHDIGKNIVGVVLACNSYKIIDLGVMVETDRIIQEALDNKAHIIGLSGLITPSLDEMVNVAAEMERRGLDIPLLIGGATTSRIHTAVKIDPVYSGIVVHVADASKSVPVAGDAINKETRDEYKKEIKATYQKLREVHAAKQEVKQMATYKEAKSNPVAIDWSTYVPVKPKKIGVTVLKDMDLSVIRDYIDWTPFFSTWMLSGRFPKILKDPVVGTEALKLYNDANKMLDRIVNEGWLKANAVFGLFPVQRSGDDLVVDPQFTGGKPYSFHFLRQQGRKGKNVPNRSLTDYIHPDATDYMGGFAVTAGLNIEAKLKDFKEQGDDYNDIMLKAMADRLAEATAEYLHLRVRKDFWGYSPAESLENEELIKENYTGIRPAPGYPACPEHSEKRTLFDLLEVEKNASMTLTDSFAMYPTSSVSGFYFGHPESKYFGLGKIGEDQVADYARRKGVSLAQAEKWLSPNLAYTPKLTSTPQ</sequence>
<dbReference type="SUPFAM" id="SSF56507">
    <property type="entry name" value="Methionine synthase activation domain-like"/>
    <property type="match status" value="1"/>
</dbReference>
<evidence type="ECO:0000259" key="14">
    <source>
        <dbReference type="PROSITE" id="PS50974"/>
    </source>
</evidence>
<evidence type="ECO:0000256" key="10">
    <source>
        <dbReference type="PIRNR" id="PIRNR000381"/>
    </source>
</evidence>
<dbReference type="PANTHER" id="PTHR45833">
    <property type="entry name" value="METHIONINE SYNTHASE"/>
    <property type="match status" value="1"/>
</dbReference>
<evidence type="ECO:0000259" key="15">
    <source>
        <dbReference type="PROSITE" id="PS51332"/>
    </source>
</evidence>
<dbReference type="PANTHER" id="PTHR45833:SF1">
    <property type="entry name" value="METHIONINE SYNTHASE"/>
    <property type="match status" value="1"/>
</dbReference>
<feature type="domain" description="B12-binding" evidence="15">
    <location>
        <begin position="419"/>
        <end position="554"/>
    </location>
</feature>
<dbReference type="EMBL" id="BJYV01000014">
    <property type="protein sequence ID" value="GEO22322.1"/>
    <property type="molecule type" value="Genomic_DNA"/>
</dbReference>
<keyword evidence="2 10" id="KW-0489">Methyltransferase</keyword>
<dbReference type="PROSITE" id="PS51337">
    <property type="entry name" value="B12_BINDING_NTER"/>
    <property type="match status" value="1"/>
</dbReference>
<dbReference type="InterPro" id="IPR003759">
    <property type="entry name" value="Cbl-bd_cap"/>
</dbReference>
<dbReference type="InterPro" id="IPR036594">
    <property type="entry name" value="Meth_synthase_dom"/>
</dbReference>
<dbReference type="Gene3D" id="3.40.50.280">
    <property type="entry name" value="Cobalamin-binding domain"/>
    <property type="match status" value="1"/>
</dbReference>
<dbReference type="InterPro" id="IPR036724">
    <property type="entry name" value="Cobalamin-bd_sf"/>
</dbReference>
<protein>
    <recommendedName>
        <fullName evidence="9 10">Methionine synthase</fullName>
        <ecNumber evidence="9 10">2.1.1.13</ecNumber>
    </recommendedName>
    <alternativeName>
        <fullName evidence="10">5-methyltetrahydrofolate--homocysteine methyltransferase</fullName>
    </alternativeName>
</protein>
<dbReference type="Gene3D" id="1.10.288.10">
    <property type="entry name" value="Cobalamin-dependent Methionine Synthase, domain 2"/>
    <property type="match status" value="1"/>
</dbReference>
<feature type="binding site" evidence="12">
    <location>
        <begin position="429"/>
        <end position="433"/>
    </location>
    <ligand>
        <name>methylcob(III)alamin</name>
        <dbReference type="ChEBI" id="CHEBI:28115"/>
    </ligand>
</feature>
<dbReference type="GO" id="GO:0008270">
    <property type="term" value="F:zinc ion binding"/>
    <property type="evidence" value="ECO:0007669"/>
    <property type="project" value="UniProtKB-UniRule"/>
</dbReference>
<dbReference type="InterPro" id="IPR050554">
    <property type="entry name" value="Met_Synthase/Corrinoid"/>
</dbReference>
<dbReference type="AlphaFoldDB" id="A0A512CDP1"/>
<dbReference type="Proteomes" id="UP000321301">
    <property type="component" value="Unassembled WGS sequence"/>
</dbReference>
<evidence type="ECO:0000256" key="11">
    <source>
        <dbReference type="PIRSR" id="PIRSR000381-1"/>
    </source>
</evidence>